<name>A0A4S8L503_DENBC</name>
<accession>A0A4S8L503</accession>
<reference evidence="1 2" key="1">
    <citation type="journal article" date="2019" name="Nat. Ecol. Evol.">
        <title>Megaphylogeny resolves global patterns of mushroom evolution.</title>
        <authorList>
            <person name="Varga T."/>
            <person name="Krizsan K."/>
            <person name="Foldi C."/>
            <person name="Dima B."/>
            <person name="Sanchez-Garcia M."/>
            <person name="Sanchez-Ramirez S."/>
            <person name="Szollosi G.J."/>
            <person name="Szarkandi J.G."/>
            <person name="Papp V."/>
            <person name="Albert L."/>
            <person name="Andreopoulos W."/>
            <person name="Angelini C."/>
            <person name="Antonin V."/>
            <person name="Barry K.W."/>
            <person name="Bougher N.L."/>
            <person name="Buchanan P."/>
            <person name="Buyck B."/>
            <person name="Bense V."/>
            <person name="Catcheside P."/>
            <person name="Chovatia M."/>
            <person name="Cooper J."/>
            <person name="Damon W."/>
            <person name="Desjardin D."/>
            <person name="Finy P."/>
            <person name="Geml J."/>
            <person name="Haridas S."/>
            <person name="Hughes K."/>
            <person name="Justo A."/>
            <person name="Karasinski D."/>
            <person name="Kautmanova I."/>
            <person name="Kiss B."/>
            <person name="Kocsube S."/>
            <person name="Kotiranta H."/>
            <person name="LaButti K.M."/>
            <person name="Lechner B.E."/>
            <person name="Liimatainen K."/>
            <person name="Lipzen A."/>
            <person name="Lukacs Z."/>
            <person name="Mihaltcheva S."/>
            <person name="Morgado L.N."/>
            <person name="Niskanen T."/>
            <person name="Noordeloos M.E."/>
            <person name="Ohm R.A."/>
            <person name="Ortiz-Santana B."/>
            <person name="Ovrebo C."/>
            <person name="Racz N."/>
            <person name="Riley R."/>
            <person name="Savchenko A."/>
            <person name="Shiryaev A."/>
            <person name="Soop K."/>
            <person name="Spirin V."/>
            <person name="Szebenyi C."/>
            <person name="Tomsovsky M."/>
            <person name="Tulloss R.E."/>
            <person name="Uehling J."/>
            <person name="Grigoriev I.V."/>
            <person name="Vagvolgyi C."/>
            <person name="Papp T."/>
            <person name="Martin F.M."/>
            <person name="Miettinen O."/>
            <person name="Hibbett D.S."/>
            <person name="Nagy L.G."/>
        </authorList>
    </citation>
    <scope>NUCLEOTIDE SEQUENCE [LARGE SCALE GENOMIC DNA]</scope>
    <source>
        <strain evidence="1 2">CBS 962.96</strain>
    </source>
</reference>
<dbReference type="EMBL" id="ML179659">
    <property type="protein sequence ID" value="THU83500.1"/>
    <property type="molecule type" value="Genomic_DNA"/>
</dbReference>
<sequence>NLPPEIVWSNLRCNFMPGFEDVLSISPVMFLCVSKSLSNLIPLFWKWIFIPWLQLEIDAY</sequence>
<protein>
    <submittedName>
        <fullName evidence="1">Uncharacterized protein</fullName>
    </submittedName>
</protein>
<evidence type="ECO:0000313" key="1">
    <source>
        <dbReference type="EMBL" id="THU83500.1"/>
    </source>
</evidence>
<feature type="non-terminal residue" evidence="1">
    <location>
        <position position="60"/>
    </location>
</feature>
<gene>
    <name evidence="1" type="ORF">K435DRAFT_606102</name>
</gene>
<evidence type="ECO:0000313" key="2">
    <source>
        <dbReference type="Proteomes" id="UP000297245"/>
    </source>
</evidence>
<dbReference type="AlphaFoldDB" id="A0A4S8L503"/>
<organism evidence="1 2">
    <name type="scientific">Dendrothele bispora (strain CBS 962.96)</name>
    <dbReference type="NCBI Taxonomy" id="1314807"/>
    <lineage>
        <taxon>Eukaryota</taxon>
        <taxon>Fungi</taxon>
        <taxon>Dikarya</taxon>
        <taxon>Basidiomycota</taxon>
        <taxon>Agaricomycotina</taxon>
        <taxon>Agaricomycetes</taxon>
        <taxon>Agaricomycetidae</taxon>
        <taxon>Agaricales</taxon>
        <taxon>Agaricales incertae sedis</taxon>
        <taxon>Dendrothele</taxon>
    </lineage>
</organism>
<feature type="non-terminal residue" evidence="1">
    <location>
        <position position="1"/>
    </location>
</feature>
<dbReference type="OrthoDB" id="5946233at2759"/>
<dbReference type="Proteomes" id="UP000297245">
    <property type="component" value="Unassembled WGS sequence"/>
</dbReference>
<keyword evidence="2" id="KW-1185">Reference proteome</keyword>
<proteinExistence type="predicted"/>